<dbReference type="Proteomes" id="UP000494206">
    <property type="component" value="Unassembled WGS sequence"/>
</dbReference>
<evidence type="ECO:0000313" key="9">
    <source>
        <dbReference type="EMBL" id="CAB3400412.1"/>
    </source>
</evidence>
<dbReference type="SUPFAM" id="SSF103473">
    <property type="entry name" value="MFS general substrate transporter"/>
    <property type="match status" value="1"/>
</dbReference>
<evidence type="ECO:0000259" key="8">
    <source>
        <dbReference type="PROSITE" id="PS50850"/>
    </source>
</evidence>
<feature type="transmembrane region" description="Helical" evidence="7">
    <location>
        <begin position="202"/>
        <end position="223"/>
    </location>
</feature>
<dbReference type="GO" id="GO:0022857">
    <property type="term" value="F:transmembrane transporter activity"/>
    <property type="evidence" value="ECO:0007669"/>
    <property type="project" value="InterPro"/>
</dbReference>
<feature type="transmembrane region" description="Helical" evidence="7">
    <location>
        <begin position="442"/>
        <end position="461"/>
    </location>
</feature>
<dbReference type="PANTHER" id="PTHR23506">
    <property type="entry name" value="GH10249P"/>
    <property type="match status" value="1"/>
</dbReference>
<dbReference type="OrthoDB" id="446368at2759"/>
<keyword evidence="3 7" id="KW-0812">Transmembrane</keyword>
<evidence type="ECO:0000256" key="5">
    <source>
        <dbReference type="ARBA" id="ARBA00023136"/>
    </source>
</evidence>
<feature type="compositionally biased region" description="Low complexity" evidence="6">
    <location>
        <begin position="55"/>
        <end position="68"/>
    </location>
</feature>
<feature type="region of interest" description="Disordered" evidence="6">
    <location>
        <begin position="53"/>
        <end position="78"/>
    </location>
</feature>
<dbReference type="GO" id="GO:0016020">
    <property type="term" value="C:membrane"/>
    <property type="evidence" value="ECO:0007669"/>
    <property type="project" value="UniProtKB-SubCell"/>
</dbReference>
<keyword evidence="10" id="KW-1185">Reference proteome</keyword>
<dbReference type="PROSITE" id="PS50850">
    <property type="entry name" value="MFS"/>
    <property type="match status" value="1"/>
</dbReference>
<organism evidence="9 10">
    <name type="scientific">Caenorhabditis bovis</name>
    <dbReference type="NCBI Taxonomy" id="2654633"/>
    <lineage>
        <taxon>Eukaryota</taxon>
        <taxon>Metazoa</taxon>
        <taxon>Ecdysozoa</taxon>
        <taxon>Nematoda</taxon>
        <taxon>Chromadorea</taxon>
        <taxon>Rhabditida</taxon>
        <taxon>Rhabditina</taxon>
        <taxon>Rhabditomorpha</taxon>
        <taxon>Rhabditoidea</taxon>
        <taxon>Rhabditidae</taxon>
        <taxon>Peloderinae</taxon>
        <taxon>Caenorhabditis</taxon>
    </lineage>
</organism>
<feature type="transmembrane region" description="Helical" evidence="7">
    <location>
        <begin position="401"/>
        <end position="421"/>
    </location>
</feature>
<name>A0A8S1EE75_9PELO</name>
<dbReference type="EMBL" id="CADEPM010000002">
    <property type="protein sequence ID" value="CAB3400412.1"/>
    <property type="molecule type" value="Genomic_DNA"/>
</dbReference>
<dbReference type="InterPro" id="IPR020846">
    <property type="entry name" value="MFS_dom"/>
</dbReference>
<protein>
    <recommendedName>
        <fullName evidence="8">Major facilitator superfamily (MFS) profile domain-containing protein</fullName>
    </recommendedName>
</protein>
<evidence type="ECO:0000256" key="3">
    <source>
        <dbReference type="ARBA" id="ARBA00022692"/>
    </source>
</evidence>
<feature type="transmembrane region" description="Helical" evidence="7">
    <location>
        <begin position="230"/>
        <end position="255"/>
    </location>
</feature>
<evidence type="ECO:0000256" key="6">
    <source>
        <dbReference type="SAM" id="MobiDB-lite"/>
    </source>
</evidence>
<feature type="transmembrane region" description="Helical" evidence="7">
    <location>
        <begin position="101"/>
        <end position="128"/>
    </location>
</feature>
<evidence type="ECO:0000256" key="7">
    <source>
        <dbReference type="SAM" id="Phobius"/>
    </source>
</evidence>
<feature type="transmembrane region" description="Helical" evidence="7">
    <location>
        <begin position="261"/>
        <end position="283"/>
    </location>
</feature>
<sequence length="504" mass="55128">MPDLLSDSISVISITSNSSRMSAKARPPIISPFMPFSTQVSIDPRENECYQTYGSTSSNLQESNSSSSDNDDETESLEEEPAKGFIRDWIDNIKSFNASQLITIAILCSSNLCSTTAFSCIAPFYPAVAKSKLLSETQTGIVFGIFEFVMFLTAPFLGVYIHRFGIFRMYIFGQIMTGITAIIFGMLIFLPNGLLFFFGSSFIRIFETFGDAAFVTSSFVIAVNQFPKNVAFVLALMETFAGLGYSVGPMIGGILYDMGGFMVPFLILGLVLIVNTMCGAMLIKYKSETIIEDDGKGILAMLKIRDIWLSLFAVFCCAVSLSYLDPALPPHLETFKLSTTQIGFMFFLSGGSYAVSSPLLGPLVDHYNHGTLLTLVGAIFTAIGLLLIGPSPLFNPYLQPSLIYTGVALFILGISSSCLYVPAFQMCLDSVKEHDFKDNYRTYGCISGIFQSAFGFGSFIGPTLGSYLSEQIAFAWTTTVVSILPIVLFFLLILNYSAKRCSKD</sequence>
<feature type="transmembrane region" description="Helical" evidence="7">
    <location>
        <begin position="169"/>
        <end position="190"/>
    </location>
</feature>
<dbReference type="Pfam" id="PF07690">
    <property type="entry name" value="MFS_1"/>
    <property type="match status" value="1"/>
</dbReference>
<dbReference type="PANTHER" id="PTHR23506:SF26">
    <property type="entry name" value="MFS-TYPE TRANSPORTER SLC18B1"/>
    <property type="match status" value="1"/>
</dbReference>
<feature type="domain" description="Major facilitator superfamily (MFS) profile" evidence="8">
    <location>
        <begin position="306"/>
        <end position="504"/>
    </location>
</feature>
<keyword evidence="2" id="KW-0813">Transport</keyword>
<gene>
    <name evidence="9" type="ORF">CBOVIS_LOCUS3360</name>
</gene>
<proteinExistence type="predicted"/>
<feature type="compositionally biased region" description="Acidic residues" evidence="6">
    <location>
        <begin position="69"/>
        <end position="78"/>
    </location>
</feature>
<dbReference type="Gene3D" id="1.20.1250.20">
    <property type="entry name" value="MFS general substrate transporter like domains"/>
    <property type="match status" value="2"/>
</dbReference>
<keyword evidence="5 7" id="KW-0472">Membrane</keyword>
<keyword evidence="4 7" id="KW-1133">Transmembrane helix</keyword>
<accession>A0A8S1EE75</accession>
<comment type="subcellular location">
    <subcellularLocation>
        <location evidence="1">Membrane</location>
        <topology evidence="1">Multi-pass membrane protein</topology>
    </subcellularLocation>
</comment>
<feature type="transmembrane region" description="Helical" evidence="7">
    <location>
        <begin position="140"/>
        <end position="162"/>
    </location>
</feature>
<comment type="caution">
    <text evidence="9">The sequence shown here is derived from an EMBL/GenBank/DDBJ whole genome shotgun (WGS) entry which is preliminary data.</text>
</comment>
<evidence type="ECO:0000256" key="1">
    <source>
        <dbReference type="ARBA" id="ARBA00004141"/>
    </source>
</evidence>
<feature type="transmembrane region" description="Helical" evidence="7">
    <location>
        <begin position="304"/>
        <end position="324"/>
    </location>
</feature>
<feature type="transmembrane region" description="Helical" evidence="7">
    <location>
        <begin position="473"/>
        <end position="494"/>
    </location>
</feature>
<evidence type="ECO:0000256" key="2">
    <source>
        <dbReference type="ARBA" id="ARBA00022448"/>
    </source>
</evidence>
<dbReference type="AlphaFoldDB" id="A0A8S1EE75"/>
<dbReference type="InterPro" id="IPR036259">
    <property type="entry name" value="MFS_trans_sf"/>
</dbReference>
<feature type="transmembrane region" description="Helical" evidence="7">
    <location>
        <begin position="344"/>
        <end position="364"/>
    </location>
</feature>
<evidence type="ECO:0000313" key="10">
    <source>
        <dbReference type="Proteomes" id="UP000494206"/>
    </source>
</evidence>
<dbReference type="InterPro" id="IPR050930">
    <property type="entry name" value="MFS_Vesicular_Transporter"/>
</dbReference>
<feature type="transmembrane region" description="Helical" evidence="7">
    <location>
        <begin position="371"/>
        <end position="389"/>
    </location>
</feature>
<dbReference type="InterPro" id="IPR011701">
    <property type="entry name" value="MFS"/>
</dbReference>
<evidence type="ECO:0000256" key="4">
    <source>
        <dbReference type="ARBA" id="ARBA00022989"/>
    </source>
</evidence>
<reference evidence="9 10" key="1">
    <citation type="submission" date="2020-04" db="EMBL/GenBank/DDBJ databases">
        <authorList>
            <person name="Laetsch R D."/>
            <person name="Stevens L."/>
            <person name="Kumar S."/>
            <person name="Blaxter L. M."/>
        </authorList>
    </citation>
    <scope>NUCLEOTIDE SEQUENCE [LARGE SCALE GENOMIC DNA]</scope>
</reference>